<feature type="compositionally biased region" description="Low complexity" evidence="11">
    <location>
        <begin position="458"/>
        <end position="473"/>
    </location>
</feature>
<evidence type="ECO:0000256" key="2">
    <source>
        <dbReference type="ARBA" id="ARBA00022491"/>
    </source>
</evidence>
<evidence type="ECO:0000313" key="15">
    <source>
        <dbReference type="Proteomes" id="UP000694556"/>
    </source>
</evidence>
<evidence type="ECO:0000259" key="13">
    <source>
        <dbReference type="PROSITE" id="PS51119"/>
    </source>
</evidence>
<dbReference type="SUPFAM" id="SSF158553">
    <property type="entry name" value="TAFH domain-like"/>
    <property type="match status" value="1"/>
</dbReference>
<dbReference type="Proteomes" id="UP000694556">
    <property type="component" value="Chromosome 12"/>
</dbReference>
<evidence type="ECO:0000256" key="4">
    <source>
        <dbReference type="ARBA" id="ARBA00022771"/>
    </source>
</evidence>
<evidence type="ECO:0000256" key="7">
    <source>
        <dbReference type="ARBA" id="ARBA00023163"/>
    </source>
</evidence>
<evidence type="ECO:0000313" key="14">
    <source>
        <dbReference type="Ensembl" id="ENSCMMP00000017659.1"/>
    </source>
</evidence>
<feature type="compositionally biased region" description="Low complexity" evidence="11">
    <location>
        <begin position="357"/>
        <end position="366"/>
    </location>
</feature>
<dbReference type="Ensembl" id="ENSCMMT00000019405.1">
    <property type="protein sequence ID" value="ENSCMMP00000017659.1"/>
    <property type="gene ID" value="ENSCMMG00000011211.1"/>
</dbReference>
<reference evidence="14" key="3">
    <citation type="submission" date="2025-09" db="UniProtKB">
        <authorList>
            <consortium name="Ensembl"/>
        </authorList>
    </citation>
    <scope>IDENTIFICATION</scope>
</reference>
<feature type="compositionally biased region" description="Polar residues" evidence="11">
    <location>
        <begin position="502"/>
        <end position="516"/>
    </location>
</feature>
<comment type="subcellular location">
    <subcellularLocation>
        <location evidence="1">Nucleus</location>
    </subcellularLocation>
</comment>
<feature type="region of interest" description="Disordered" evidence="11">
    <location>
        <begin position="61"/>
        <end position="86"/>
    </location>
</feature>
<dbReference type="Pfam" id="PF07531">
    <property type="entry name" value="TAFH"/>
    <property type="match status" value="1"/>
</dbReference>
<name>A0A8C3CBX8_CAIMO</name>
<dbReference type="InterPro" id="IPR037249">
    <property type="entry name" value="TAFH/NHR1_dom_sf"/>
</dbReference>
<dbReference type="PROSITE" id="PS01360">
    <property type="entry name" value="ZF_MYND_1"/>
    <property type="match status" value="1"/>
</dbReference>
<evidence type="ECO:0000259" key="12">
    <source>
        <dbReference type="PROSITE" id="PS50865"/>
    </source>
</evidence>
<dbReference type="FunFam" id="6.10.140.2220:FF:000001">
    <property type="entry name" value="CBFA2/RUNX1 translocation partner 3"/>
    <property type="match status" value="1"/>
</dbReference>
<dbReference type="PRINTS" id="PR01875">
    <property type="entry name" value="ETOFAMILY"/>
</dbReference>
<proteinExistence type="predicted"/>
<evidence type="ECO:0000256" key="8">
    <source>
        <dbReference type="ARBA" id="ARBA00023242"/>
    </source>
</evidence>
<dbReference type="SUPFAM" id="SSF144232">
    <property type="entry name" value="HIT/MYND zinc finger-like"/>
    <property type="match status" value="1"/>
</dbReference>
<dbReference type="PROSITE" id="PS51119">
    <property type="entry name" value="TAFH"/>
    <property type="match status" value="1"/>
</dbReference>
<feature type="region of interest" description="Disordered" evidence="11">
    <location>
        <begin position="170"/>
        <end position="431"/>
    </location>
</feature>
<feature type="compositionally biased region" description="Low complexity" evidence="11">
    <location>
        <begin position="871"/>
        <end position="887"/>
    </location>
</feature>
<dbReference type="SMART" id="SM00549">
    <property type="entry name" value="TAFH"/>
    <property type="match status" value="1"/>
</dbReference>
<keyword evidence="4 9" id="KW-0863">Zinc-finger</keyword>
<dbReference type="InterPro" id="IPR003894">
    <property type="entry name" value="TAFH_NHR1"/>
</dbReference>
<dbReference type="Gene3D" id="6.10.250.230">
    <property type="match status" value="1"/>
</dbReference>
<evidence type="ECO:0000256" key="3">
    <source>
        <dbReference type="ARBA" id="ARBA00022723"/>
    </source>
</evidence>
<feature type="compositionally biased region" description="Basic and acidic residues" evidence="11">
    <location>
        <begin position="703"/>
        <end position="729"/>
    </location>
</feature>
<feature type="region of interest" description="Disordered" evidence="11">
    <location>
        <begin position="699"/>
        <end position="760"/>
    </location>
</feature>
<keyword evidence="8" id="KW-0539">Nucleus</keyword>
<evidence type="ECO:0000256" key="11">
    <source>
        <dbReference type="SAM" id="MobiDB-lite"/>
    </source>
</evidence>
<feature type="compositionally biased region" description="Low complexity" evidence="11">
    <location>
        <begin position="269"/>
        <end position="283"/>
    </location>
</feature>
<dbReference type="PANTHER" id="PTHR10379">
    <property type="entry name" value="MTG8 ETO EIGHT TWENTY ONE PROTEIN"/>
    <property type="match status" value="1"/>
</dbReference>
<keyword evidence="3" id="KW-0479">Metal-binding</keyword>
<dbReference type="FunFam" id="1.20.120.1110:FF:000001">
    <property type="entry name" value="RUNX1 translocation partner 1"/>
    <property type="match status" value="1"/>
</dbReference>
<feature type="coiled-coil region" evidence="10">
    <location>
        <begin position="917"/>
        <end position="959"/>
    </location>
</feature>
<feature type="compositionally biased region" description="Gly residues" evidence="11">
    <location>
        <begin position="345"/>
        <end position="356"/>
    </location>
</feature>
<feature type="compositionally biased region" description="Pro residues" evidence="11">
    <location>
        <begin position="237"/>
        <end position="268"/>
    </location>
</feature>
<feature type="compositionally biased region" description="Gly residues" evidence="11">
    <location>
        <begin position="313"/>
        <end position="333"/>
    </location>
</feature>
<accession>A0A8C3CBX8</accession>
<reference evidence="14" key="1">
    <citation type="submission" date="2018-09" db="EMBL/GenBank/DDBJ databases">
        <title>Common duck and Muscovy duck high density SNP chip.</title>
        <authorList>
            <person name="Vignal A."/>
            <person name="Thebault N."/>
            <person name="Warren W.C."/>
        </authorList>
    </citation>
    <scope>NUCLEOTIDE SEQUENCE [LARGE SCALE GENOMIC DNA]</scope>
</reference>
<dbReference type="Gene3D" id="6.10.140.2220">
    <property type="match status" value="1"/>
</dbReference>
<dbReference type="GO" id="GO:0006351">
    <property type="term" value="P:DNA-templated transcription"/>
    <property type="evidence" value="ECO:0007669"/>
    <property type="project" value="InterPro"/>
</dbReference>
<feature type="region of interest" description="Disordered" evidence="11">
    <location>
        <begin position="863"/>
        <end position="897"/>
    </location>
</feature>
<feature type="compositionally biased region" description="Low complexity" evidence="11">
    <location>
        <begin position="415"/>
        <end position="431"/>
    </location>
</feature>
<keyword evidence="5" id="KW-0862">Zinc</keyword>
<dbReference type="AlphaFoldDB" id="A0A8C3CBX8"/>
<reference evidence="14" key="2">
    <citation type="submission" date="2025-08" db="UniProtKB">
        <authorList>
            <consortium name="Ensembl"/>
        </authorList>
    </citation>
    <scope>IDENTIFICATION</scope>
</reference>
<dbReference type="GO" id="GO:0003714">
    <property type="term" value="F:transcription corepressor activity"/>
    <property type="evidence" value="ECO:0007669"/>
    <property type="project" value="InterPro"/>
</dbReference>
<feature type="region of interest" description="Disordered" evidence="11">
    <location>
        <begin position="1"/>
        <end position="47"/>
    </location>
</feature>
<keyword evidence="7" id="KW-0804">Transcription</keyword>
<keyword evidence="6" id="KW-0805">Transcription regulation</keyword>
<protein>
    <submittedName>
        <fullName evidence="14">CBFA2/RUNX1 partner transcriptional co-repressor 3</fullName>
    </submittedName>
</protein>
<feature type="compositionally biased region" description="Pro residues" evidence="11">
    <location>
        <begin position="367"/>
        <end position="388"/>
    </location>
</feature>
<feature type="domain" description="TAFH" evidence="13">
    <location>
        <begin position="585"/>
        <end position="680"/>
    </location>
</feature>
<keyword evidence="10" id="KW-0175">Coiled coil</keyword>
<sequence length="1072" mass="113003">MQQAPGRRGSWRQLAEGRQLPSRVITQRGRTSARREISRACASQQQHRSRVWGGGGTLLVPPQPAQGAQEDQGTQDGCNRAPGVGREPPPWASPWCRCCAATRGSLDEAVWGGGTPRPGCVGCGVPVGLAPHRCCGRTWGCSHCNPIPWASPGQPGTEAQRAQPQPLAAPQLLGCQPPASPVRAPSPSPTLTPPKPCKPPTPAPCCPQNHLHPPTLIQPQTFPTPQPLASPNLSSPPAAPNPRAPPPTPTPTPPTSPCPRATPAPSPPSLALTPAPTAPSPTAHRGRPPPSPAAAAGRPLPGPAAARCKAAAGAGGAHSGAGGRRGGSGGCGRPGPARSSAAGAPGPGRGAWGCAGGEAAPAALPRASPPSPFPAAPPLPSLPTPWCPSPGGGSAPNPPGWRPPAAVARGGGQVPGAAAAAEGPRSGSAALNGAGVAAAGGRRRFCPHRSALPRDLAHAAAAPQHDPAAKRAATMPDSPADVKTQPRSTPPSMPPPPPAVTQGATRHPSFTPSTNRDAGPPTFLPRGRFHGCLKWSMVCLLMNGSSHSPTAINGAPSTPNGFSNGPATSSTASLSTHQLPPACGARQLSKLKRFLTTLQQFGNDISPEIGERVRTLVLGLVNSTLTIEEFHAKLQEATNFPLRPFVIPFLKANLPLLQRELLHCARMAKQSPAQYLAQHEQLLLDANASSPIDSSELLLEVSESGKRRTPDRTKENGLDRDPLHPEHLSKRPCTMSPAQRYSPSNGLSHAPNGLPPPATPLPQHYRLEDMAMAHHYRDAYRHADPRELRERPRPAAVHGARQEEVIDHRLTDREWAEEWKHLNNLLNCIMDMVEKTRRSLTVLRRCQEADREELNHWIRRYSDAEDMKKGSPPSARPHNSSSSSEAPQLDAHRDFAPRPLSGYMPEEIWRKAEEAVNEVKRQAMSELQKAVSDAERKAHELITTERAKMERALAEAKRQASEDALTVINQQEDSSESCWNCGRKASETCSGCNTARYCGSFCQHKDWEKHHHVCGQTLQGLPAPATAPTLPGGSAQPEGVPPMASSPSETGSGAASRAGTPATPAPLESASR</sequence>
<feature type="compositionally biased region" description="Low complexity" evidence="11">
    <location>
        <begin position="334"/>
        <end position="344"/>
    </location>
</feature>
<keyword evidence="2" id="KW-0678">Repressor</keyword>
<dbReference type="PROSITE" id="PS50865">
    <property type="entry name" value="ZF_MYND_2"/>
    <property type="match status" value="1"/>
</dbReference>
<feature type="region of interest" description="Disordered" evidence="11">
    <location>
        <begin position="456"/>
        <end position="522"/>
    </location>
</feature>
<feature type="compositionally biased region" description="Polar residues" evidence="11">
    <location>
        <begin position="736"/>
        <end position="747"/>
    </location>
</feature>
<dbReference type="GO" id="GO:0008270">
    <property type="term" value="F:zinc ion binding"/>
    <property type="evidence" value="ECO:0007669"/>
    <property type="project" value="UniProtKB-KW"/>
</dbReference>
<feature type="compositionally biased region" description="Low complexity" evidence="11">
    <location>
        <begin position="293"/>
        <end position="312"/>
    </location>
</feature>
<feature type="region of interest" description="Disordered" evidence="11">
    <location>
        <begin position="551"/>
        <end position="578"/>
    </location>
</feature>
<organism evidence="14 15">
    <name type="scientific">Cairina moschata</name>
    <name type="common">Muscovy duck</name>
    <dbReference type="NCBI Taxonomy" id="8855"/>
    <lineage>
        <taxon>Eukaryota</taxon>
        <taxon>Metazoa</taxon>
        <taxon>Chordata</taxon>
        <taxon>Craniata</taxon>
        <taxon>Vertebrata</taxon>
        <taxon>Euteleostomi</taxon>
        <taxon>Archelosauria</taxon>
        <taxon>Archosauria</taxon>
        <taxon>Dinosauria</taxon>
        <taxon>Saurischia</taxon>
        <taxon>Theropoda</taxon>
        <taxon>Coelurosauria</taxon>
        <taxon>Aves</taxon>
        <taxon>Neognathae</taxon>
        <taxon>Galloanserae</taxon>
        <taxon>Anseriformes</taxon>
        <taxon>Anatidae</taxon>
        <taxon>Anatinae</taxon>
        <taxon>Cairina</taxon>
    </lineage>
</organism>
<dbReference type="Pfam" id="PF08788">
    <property type="entry name" value="NHR2"/>
    <property type="match status" value="1"/>
</dbReference>
<dbReference type="GO" id="GO:0005634">
    <property type="term" value="C:nucleus"/>
    <property type="evidence" value="ECO:0007669"/>
    <property type="project" value="UniProtKB-SubCell"/>
</dbReference>
<dbReference type="Gene3D" id="1.20.120.1110">
    <property type="entry name" value="TAFH/NHR1 domain"/>
    <property type="match status" value="1"/>
</dbReference>
<evidence type="ECO:0000256" key="5">
    <source>
        <dbReference type="ARBA" id="ARBA00022833"/>
    </source>
</evidence>
<keyword evidence="15" id="KW-1185">Reference proteome</keyword>
<evidence type="ECO:0000256" key="9">
    <source>
        <dbReference type="PROSITE-ProRule" id="PRU00134"/>
    </source>
</evidence>
<feature type="domain" description="MYND-type" evidence="12">
    <location>
        <begin position="978"/>
        <end position="1014"/>
    </location>
</feature>
<feature type="region of interest" description="Disordered" evidence="11">
    <location>
        <begin position="1025"/>
        <end position="1072"/>
    </location>
</feature>
<feature type="compositionally biased region" description="Pro residues" evidence="11">
    <location>
        <begin position="178"/>
        <end position="205"/>
    </location>
</feature>
<dbReference type="InterPro" id="IPR002893">
    <property type="entry name" value="Znf_MYND"/>
</dbReference>
<feature type="compositionally biased region" description="Pro residues" evidence="11">
    <location>
        <begin position="488"/>
        <end position="499"/>
    </location>
</feature>
<dbReference type="InterPro" id="IPR013289">
    <property type="entry name" value="CBFA2T1/2/3"/>
</dbReference>
<evidence type="ECO:0000256" key="10">
    <source>
        <dbReference type="SAM" id="Coils"/>
    </source>
</evidence>
<dbReference type="InterPro" id="IPR014896">
    <property type="entry name" value="NHR2"/>
</dbReference>
<dbReference type="PANTHER" id="PTHR10379:SF6">
    <property type="entry name" value="PROTEIN CBFA2T3"/>
    <property type="match status" value="1"/>
</dbReference>
<dbReference type="Pfam" id="PF01753">
    <property type="entry name" value="zf-MYND"/>
    <property type="match status" value="1"/>
</dbReference>
<evidence type="ECO:0000256" key="1">
    <source>
        <dbReference type="ARBA" id="ARBA00004123"/>
    </source>
</evidence>
<evidence type="ECO:0000256" key="6">
    <source>
        <dbReference type="ARBA" id="ARBA00023015"/>
    </source>
</evidence>